<keyword evidence="3" id="KW-1185">Reference proteome</keyword>
<proteinExistence type="predicted"/>
<protein>
    <submittedName>
        <fullName evidence="2">Uncharacterized protein</fullName>
    </submittedName>
</protein>
<comment type="caution">
    <text evidence="2">The sequence shown here is derived from an EMBL/GenBank/DDBJ whole genome shotgun (WGS) entry which is preliminary data.</text>
</comment>
<feature type="region of interest" description="Disordered" evidence="1">
    <location>
        <begin position="23"/>
        <end position="48"/>
    </location>
</feature>
<evidence type="ECO:0000256" key="1">
    <source>
        <dbReference type="SAM" id="MobiDB-lite"/>
    </source>
</evidence>
<dbReference type="EMBL" id="BJHV01000001">
    <property type="protein sequence ID" value="GDY40165.1"/>
    <property type="molecule type" value="Genomic_DNA"/>
</dbReference>
<reference evidence="2 3" key="1">
    <citation type="journal article" date="2020" name="Int. J. Syst. Evol. Microbiol.">
        <title>Reclassification of Streptomyces castelarensis and Streptomyces sporoclivatus as later heterotypic synonyms of Streptomyces antimycoticus.</title>
        <authorList>
            <person name="Komaki H."/>
            <person name="Tamura T."/>
        </authorList>
    </citation>
    <scope>NUCLEOTIDE SEQUENCE [LARGE SCALE GENOMIC DNA]</scope>
    <source>
        <strain evidence="2 3">NBRC 12839</strain>
    </source>
</reference>
<organism evidence="2 3">
    <name type="scientific">Streptomyces antimycoticus</name>
    <dbReference type="NCBI Taxonomy" id="68175"/>
    <lineage>
        <taxon>Bacteria</taxon>
        <taxon>Bacillati</taxon>
        <taxon>Actinomycetota</taxon>
        <taxon>Actinomycetes</taxon>
        <taxon>Kitasatosporales</taxon>
        <taxon>Streptomycetaceae</taxon>
        <taxon>Streptomyces</taxon>
        <taxon>Streptomyces violaceusniger group</taxon>
    </lineage>
</organism>
<dbReference type="RefSeq" id="WP_228052601.1">
    <property type="nucleotide sequence ID" value="NZ_BJHV01000001.1"/>
</dbReference>
<dbReference type="AlphaFoldDB" id="A0A4D4JTX9"/>
<feature type="compositionally biased region" description="Basic and acidic residues" evidence="1">
    <location>
        <begin position="27"/>
        <end position="37"/>
    </location>
</feature>
<accession>A0A4D4JTX9</accession>
<gene>
    <name evidence="2" type="ORF">SANT12839_010470</name>
</gene>
<name>A0A4D4JTX9_9ACTN</name>
<evidence type="ECO:0000313" key="3">
    <source>
        <dbReference type="Proteomes" id="UP000299290"/>
    </source>
</evidence>
<sequence>MPEFKERDETAERLKAARLRPAIDAAMARREPPRTADPDYIIPARSQS</sequence>
<evidence type="ECO:0000313" key="2">
    <source>
        <dbReference type="EMBL" id="GDY40165.1"/>
    </source>
</evidence>
<dbReference type="Proteomes" id="UP000299290">
    <property type="component" value="Unassembled WGS sequence"/>
</dbReference>